<dbReference type="InterPro" id="IPR036237">
    <property type="entry name" value="Xyl_isomerase-like_sf"/>
</dbReference>
<reference evidence="2 3" key="1">
    <citation type="submission" date="2019-02" db="EMBL/GenBank/DDBJ databases">
        <title>Deep-cultivation of Planctomycetes and their phenomic and genomic characterization uncovers novel biology.</title>
        <authorList>
            <person name="Wiegand S."/>
            <person name="Jogler M."/>
            <person name="Boedeker C."/>
            <person name="Pinto D."/>
            <person name="Vollmers J."/>
            <person name="Rivas-Marin E."/>
            <person name="Kohn T."/>
            <person name="Peeters S.H."/>
            <person name="Heuer A."/>
            <person name="Rast P."/>
            <person name="Oberbeckmann S."/>
            <person name="Bunk B."/>
            <person name="Jeske O."/>
            <person name="Meyerdierks A."/>
            <person name="Storesund J.E."/>
            <person name="Kallscheuer N."/>
            <person name="Luecker S."/>
            <person name="Lage O.M."/>
            <person name="Pohl T."/>
            <person name="Merkel B.J."/>
            <person name="Hornburger P."/>
            <person name="Mueller R.-W."/>
            <person name="Bruemmer F."/>
            <person name="Labrenz M."/>
            <person name="Spormann A.M."/>
            <person name="Op Den Camp H."/>
            <person name="Overmann J."/>
            <person name="Amann R."/>
            <person name="Jetten M.S.M."/>
            <person name="Mascher T."/>
            <person name="Medema M.H."/>
            <person name="Devos D.P."/>
            <person name="Kaster A.-K."/>
            <person name="Ovreas L."/>
            <person name="Rohde M."/>
            <person name="Galperin M.Y."/>
            <person name="Jogler C."/>
        </authorList>
    </citation>
    <scope>NUCLEOTIDE SEQUENCE [LARGE SCALE GENOMIC DNA]</scope>
    <source>
        <strain evidence="2 3">Poly51</strain>
    </source>
</reference>
<keyword evidence="2" id="KW-0456">Lyase</keyword>
<dbReference type="GO" id="GO:0050114">
    <property type="term" value="F:myo-inosose-2 dehydratase activity"/>
    <property type="evidence" value="ECO:0007669"/>
    <property type="project" value="UniProtKB-EC"/>
</dbReference>
<dbReference type="PANTHER" id="PTHR12110">
    <property type="entry name" value="HYDROXYPYRUVATE ISOMERASE"/>
    <property type="match status" value="1"/>
</dbReference>
<dbReference type="Proteomes" id="UP000318288">
    <property type="component" value="Unassembled WGS sequence"/>
</dbReference>
<dbReference type="EMBL" id="SJPW01000008">
    <property type="protein sequence ID" value="TWU46126.1"/>
    <property type="molecule type" value="Genomic_DNA"/>
</dbReference>
<evidence type="ECO:0000313" key="3">
    <source>
        <dbReference type="Proteomes" id="UP000318288"/>
    </source>
</evidence>
<comment type="caution">
    <text evidence="2">The sequence shown here is derived from an EMBL/GenBank/DDBJ whole genome shotgun (WGS) entry which is preliminary data.</text>
</comment>
<gene>
    <name evidence="2" type="primary">iolE_3</name>
    <name evidence="2" type="ORF">Poly51_55210</name>
</gene>
<evidence type="ECO:0000313" key="2">
    <source>
        <dbReference type="EMBL" id="TWU46126.1"/>
    </source>
</evidence>
<feature type="domain" description="Xylose isomerase-like TIM barrel" evidence="1">
    <location>
        <begin position="26"/>
        <end position="255"/>
    </location>
</feature>
<proteinExistence type="predicted"/>
<dbReference type="SUPFAM" id="SSF51658">
    <property type="entry name" value="Xylose isomerase-like"/>
    <property type="match status" value="1"/>
</dbReference>
<name>A0A5C6EEY1_9BACT</name>
<evidence type="ECO:0000259" key="1">
    <source>
        <dbReference type="Pfam" id="PF01261"/>
    </source>
</evidence>
<dbReference type="Pfam" id="PF01261">
    <property type="entry name" value="AP_endonuc_2"/>
    <property type="match status" value="1"/>
</dbReference>
<dbReference type="InterPro" id="IPR013022">
    <property type="entry name" value="Xyl_isomerase-like_TIM-brl"/>
</dbReference>
<dbReference type="AlphaFoldDB" id="A0A5C6EEY1"/>
<dbReference type="Gene3D" id="3.20.20.150">
    <property type="entry name" value="Divalent-metal-dependent TIM barrel enzymes"/>
    <property type="match status" value="1"/>
</dbReference>
<sequence length="284" mass="31958">MTVLPDIKWGISTLGCHELDLPETCKLAEQHGIHHLEIRSLADCLDLPEYLDKTYPGDPAAVARILEQHRQSVIALNSGFKLIGADDDAREELSAFARWADLLEIPLIRIFGGGSMSEPLSKDDLATAVENLRWWKQQREENQWKTHVALETHDGFSSSQRCLQLQDAFGGHVDVIWDTHHTWKMGDESALQTWEKMSSMIQHVHIKDSVSIPSARHPYTYVLPGRGEFPAGDVYSVLRDNNYSGIISLEWERKWHPYLPDLGTALTALTESGWRAGTPACIAP</sequence>
<dbReference type="RefSeq" id="WP_146461814.1">
    <property type="nucleotide sequence ID" value="NZ_SJPW01000008.1"/>
</dbReference>
<dbReference type="InterPro" id="IPR050312">
    <property type="entry name" value="IolE/XylAMocC-like"/>
</dbReference>
<dbReference type="OrthoDB" id="3185623at2"/>
<organism evidence="2 3">
    <name type="scientific">Rubripirellula tenax</name>
    <dbReference type="NCBI Taxonomy" id="2528015"/>
    <lineage>
        <taxon>Bacteria</taxon>
        <taxon>Pseudomonadati</taxon>
        <taxon>Planctomycetota</taxon>
        <taxon>Planctomycetia</taxon>
        <taxon>Pirellulales</taxon>
        <taxon>Pirellulaceae</taxon>
        <taxon>Rubripirellula</taxon>
    </lineage>
</organism>
<protein>
    <submittedName>
        <fullName evidence="2">Inosose dehydratase</fullName>
        <ecNumber evidence="2">4.2.1.44</ecNumber>
    </submittedName>
</protein>
<dbReference type="EC" id="4.2.1.44" evidence="2"/>
<keyword evidence="3" id="KW-1185">Reference proteome</keyword>
<accession>A0A5C6EEY1</accession>